<organism evidence="1 2">
    <name type="scientific">Chryseobacterium defluvii</name>
    <dbReference type="NCBI Taxonomy" id="160396"/>
    <lineage>
        <taxon>Bacteria</taxon>
        <taxon>Pseudomonadati</taxon>
        <taxon>Bacteroidota</taxon>
        <taxon>Flavobacteriia</taxon>
        <taxon>Flavobacteriales</taxon>
        <taxon>Weeksellaceae</taxon>
        <taxon>Chryseobacterium group</taxon>
        <taxon>Chryseobacterium</taxon>
    </lineage>
</organism>
<accession>A0A495SMG4</accession>
<dbReference type="AlphaFoldDB" id="A0A495SMG4"/>
<dbReference type="EMBL" id="RBXB01000001">
    <property type="protein sequence ID" value="RKT01403.1"/>
    <property type="molecule type" value="Genomic_DNA"/>
</dbReference>
<sequence length="37" mass="4278">MLKEIEASTKYKTSDNSGGFVFFIIKNYFKEISSIKI</sequence>
<comment type="caution">
    <text evidence="1">The sequence shown here is derived from an EMBL/GenBank/DDBJ whole genome shotgun (WGS) entry which is preliminary data.</text>
</comment>
<reference evidence="1 2" key="1">
    <citation type="submission" date="2018-10" db="EMBL/GenBank/DDBJ databases">
        <title>Genomic Encyclopedia of Archaeal and Bacterial Type Strains, Phase II (KMG-II): from individual species to whole genera.</title>
        <authorList>
            <person name="Goeker M."/>
        </authorList>
    </citation>
    <scope>NUCLEOTIDE SEQUENCE [LARGE SCALE GENOMIC DNA]</scope>
    <source>
        <strain evidence="1 2">DSM 14219</strain>
    </source>
</reference>
<name>A0A495SMG4_9FLAO</name>
<evidence type="ECO:0000313" key="2">
    <source>
        <dbReference type="Proteomes" id="UP000272428"/>
    </source>
</evidence>
<protein>
    <submittedName>
        <fullName evidence="1">Uncharacterized protein</fullName>
    </submittedName>
</protein>
<evidence type="ECO:0000313" key="1">
    <source>
        <dbReference type="EMBL" id="RKT01403.1"/>
    </source>
</evidence>
<gene>
    <name evidence="1" type="ORF">BCF58_0622</name>
</gene>
<dbReference type="Proteomes" id="UP000272428">
    <property type="component" value="Unassembled WGS sequence"/>
</dbReference>
<proteinExistence type="predicted"/>
<keyword evidence="2" id="KW-1185">Reference proteome</keyword>